<sequence length="372" mass="40605">MGVVRLLHRWVGGFVGLFLALLGLSGALLVHEDLFLRASVPHAADPQAQDTASLAASVQRIFAQEDAPRSIILARQTMGLHRLNFGEEGGGYAAQSGELVTRWTSKWERPEIWLFDFHHYLLIGDAGKLVTGTMGLIGLAFVVTGVILWWPSRRLFDLRPWPANYSRNAIVRQHRDLGVAMAPVLFVSLLTGVMMTLPAVERLILAPFSPPAVMTAAQKQPEAKGGPLSPELDWSRILGDVRARYPDGEIRSISLPAKPGGLISIRVRQPAEWLPNGRTMFWFDPADGRLVDTRDALAMPLALRIANAEFPIHAAKVGGLPYRLVMTASGLSLAVLGGLAVWSFWTNPKTQARKRRGPATGRSSPAGQGDRV</sequence>
<comment type="caution">
    <text evidence="3">The sequence shown here is derived from an EMBL/GenBank/DDBJ whole genome shotgun (WGS) entry which is preliminary data.</text>
</comment>
<protein>
    <submittedName>
        <fullName evidence="3">Iron-regulated membrane protein</fullName>
    </submittedName>
</protein>
<feature type="transmembrane region" description="Helical" evidence="2">
    <location>
        <begin position="129"/>
        <end position="150"/>
    </location>
</feature>
<evidence type="ECO:0000256" key="1">
    <source>
        <dbReference type="SAM" id="MobiDB-lite"/>
    </source>
</evidence>
<name>A0ABV2EI76_9CAUL</name>
<dbReference type="Proteomes" id="UP001549110">
    <property type="component" value="Unassembled WGS sequence"/>
</dbReference>
<feature type="transmembrane region" description="Helical" evidence="2">
    <location>
        <begin position="324"/>
        <end position="345"/>
    </location>
</feature>
<keyword evidence="4" id="KW-1185">Reference proteome</keyword>
<feature type="transmembrane region" description="Helical" evidence="2">
    <location>
        <begin position="177"/>
        <end position="200"/>
    </location>
</feature>
<dbReference type="PANTHER" id="PTHR34219">
    <property type="entry name" value="IRON-REGULATED INNER MEMBRANE PROTEIN-RELATED"/>
    <property type="match status" value="1"/>
</dbReference>
<accession>A0ABV2EI76</accession>
<feature type="transmembrane region" description="Helical" evidence="2">
    <location>
        <begin position="7"/>
        <end position="30"/>
    </location>
</feature>
<organism evidence="3 4">
    <name type="scientific">Phenylobacterium koreense</name>
    <dbReference type="NCBI Taxonomy" id="266125"/>
    <lineage>
        <taxon>Bacteria</taxon>
        <taxon>Pseudomonadati</taxon>
        <taxon>Pseudomonadota</taxon>
        <taxon>Alphaproteobacteria</taxon>
        <taxon>Caulobacterales</taxon>
        <taxon>Caulobacteraceae</taxon>
        <taxon>Phenylobacterium</taxon>
    </lineage>
</organism>
<reference evidence="3 4" key="1">
    <citation type="submission" date="2024-06" db="EMBL/GenBank/DDBJ databases">
        <title>Genomic Encyclopedia of Type Strains, Phase IV (KMG-IV): sequencing the most valuable type-strain genomes for metagenomic binning, comparative biology and taxonomic classification.</title>
        <authorList>
            <person name="Goeker M."/>
        </authorList>
    </citation>
    <scope>NUCLEOTIDE SEQUENCE [LARGE SCALE GENOMIC DNA]</scope>
    <source>
        <strain evidence="3 4">DSM 17809</strain>
    </source>
</reference>
<proteinExistence type="predicted"/>
<evidence type="ECO:0000313" key="3">
    <source>
        <dbReference type="EMBL" id="MET3526732.1"/>
    </source>
</evidence>
<evidence type="ECO:0000256" key="2">
    <source>
        <dbReference type="SAM" id="Phobius"/>
    </source>
</evidence>
<dbReference type="Pfam" id="PF03929">
    <property type="entry name" value="PepSY_TM"/>
    <property type="match status" value="1"/>
</dbReference>
<gene>
    <name evidence="3" type="ORF">ABID41_001827</name>
</gene>
<evidence type="ECO:0000313" key="4">
    <source>
        <dbReference type="Proteomes" id="UP001549110"/>
    </source>
</evidence>
<dbReference type="EMBL" id="JBEPLU010000001">
    <property type="protein sequence ID" value="MET3526732.1"/>
    <property type="molecule type" value="Genomic_DNA"/>
</dbReference>
<dbReference type="RefSeq" id="WP_331927911.1">
    <property type="nucleotide sequence ID" value="NZ_JBEPLU010000001.1"/>
</dbReference>
<feature type="region of interest" description="Disordered" evidence="1">
    <location>
        <begin position="351"/>
        <end position="372"/>
    </location>
</feature>
<keyword evidence="2" id="KW-1133">Transmembrane helix</keyword>
<keyword evidence="2" id="KW-0812">Transmembrane</keyword>
<dbReference type="InterPro" id="IPR005625">
    <property type="entry name" value="PepSY-ass_TM"/>
</dbReference>
<keyword evidence="2" id="KW-0472">Membrane</keyword>